<protein>
    <recommendedName>
        <fullName evidence="2">Response regulatory domain-containing protein</fullName>
    </recommendedName>
</protein>
<dbReference type="SMART" id="SM00448">
    <property type="entry name" value="REC"/>
    <property type="match status" value="1"/>
</dbReference>
<evidence type="ECO:0000313" key="4">
    <source>
        <dbReference type="Proteomes" id="UP000326857"/>
    </source>
</evidence>
<sequence length="145" mass="15684">MGRVIIERNMPARAPDGVRKADPVPQPLNGLAVLLVEDNMIVALTVENFLEDLGARRIWTASHVESASKILDRETVEIAILDINLGEDTSLGIARRLRAASIPFFFASGYGTDAGLSADLDASLVVRKPYGKRDLQKAIVSVLGM</sequence>
<feature type="domain" description="Response regulatory" evidence="2">
    <location>
        <begin position="32"/>
        <end position="143"/>
    </location>
</feature>
<dbReference type="InterPro" id="IPR011006">
    <property type="entry name" value="CheY-like_superfamily"/>
</dbReference>
<dbReference type="AlphaFoldDB" id="A0A5E7Y9K6"/>
<dbReference type="GO" id="GO:0000160">
    <property type="term" value="P:phosphorelay signal transduction system"/>
    <property type="evidence" value="ECO:0007669"/>
    <property type="project" value="InterPro"/>
</dbReference>
<dbReference type="Pfam" id="PF00072">
    <property type="entry name" value="Response_reg"/>
    <property type="match status" value="1"/>
</dbReference>
<accession>A0A5E7Y9K6</accession>
<evidence type="ECO:0000256" key="1">
    <source>
        <dbReference type="PROSITE-ProRule" id="PRU00169"/>
    </source>
</evidence>
<reference evidence="3 4" key="1">
    <citation type="submission" date="2019-09" db="EMBL/GenBank/DDBJ databases">
        <authorList>
            <person name="Dittami M. S."/>
        </authorList>
    </citation>
    <scope>NUCLEOTIDE SEQUENCE [LARGE SCALE GENOMIC DNA]</scope>
    <source>
        <strain evidence="3">SPHINGO391</strain>
    </source>
</reference>
<dbReference type="SUPFAM" id="SSF52172">
    <property type="entry name" value="CheY-like"/>
    <property type="match status" value="1"/>
</dbReference>
<gene>
    <name evidence="3" type="ORF">SPHINGO391_350481</name>
</gene>
<evidence type="ECO:0000313" key="3">
    <source>
        <dbReference type="EMBL" id="VVT03205.1"/>
    </source>
</evidence>
<proteinExistence type="predicted"/>
<organism evidence="3 4">
    <name type="scientific">Sphingomonas aurantiaca</name>
    <dbReference type="NCBI Taxonomy" id="185949"/>
    <lineage>
        <taxon>Bacteria</taxon>
        <taxon>Pseudomonadati</taxon>
        <taxon>Pseudomonadota</taxon>
        <taxon>Alphaproteobacteria</taxon>
        <taxon>Sphingomonadales</taxon>
        <taxon>Sphingomonadaceae</taxon>
        <taxon>Sphingomonas</taxon>
    </lineage>
</organism>
<name>A0A5E7Y9K6_9SPHN</name>
<dbReference type="PROSITE" id="PS50110">
    <property type="entry name" value="RESPONSE_REGULATORY"/>
    <property type="match status" value="1"/>
</dbReference>
<feature type="modified residue" description="4-aspartylphosphate" evidence="1">
    <location>
        <position position="82"/>
    </location>
</feature>
<dbReference type="EMBL" id="CABVLI010000029">
    <property type="protein sequence ID" value="VVT03205.1"/>
    <property type="molecule type" value="Genomic_DNA"/>
</dbReference>
<dbReference type="InterPro" id="IPR001789">
    <property type="entry name" value="Sig_transdc_resp-reg_receiver"/>
</dbReference>
<keyword evidence="1" id="KW-0597">Phosphoprotein</keyword>
<dbReference type="Gene3D" id="3.40.50.2300">
    <property type="match status" value="1"/>
</dbReference>
<dbReference type="Proteomes" id="UP000326857">
    <property type="component" value="Unassembled WGS sequence"/>
</dbReference>
<evidence type="ECO:0000259" key="2">
    <source>
        <dbReference type="PROSITE" id="PS50110"/>
    </source>
</evidence>